<comment type="caution">
    <text evidence="1">The sequence shown here is derived from an EMBL/GenBank/DDBJ whole genome shotgun (WGS) entry which is preliminary data.</text>
</comment>
<keyword evidence="2" id="KW-1185">Reference proteome</keyword>
<dbReference type="Proteomes" id="UP000253204">
    <property type="component" value="Unassembled WGS sequence"/>
</dbReference>
<accession>A0A368UDE3</accession>
<evidence type="ECO:0000313" key="2">
    <source>
        <dbReference type="Proteomes" id="UP000253204"/>
    </source>
</evidence>
<name>A0A368UDE3_9GAMM</name>
<protein>
    <submittedName>
        <fullName evidence="1">Uncharacterized protein</fullName>
    </submittedName>
</protein>
<organism evidence="1 2">
    <name type="scientific">Vreelandella rituensis</name>
    <dbReference type="NCBI Taxonomy" id="2282306"/>
    <lineage>
        <taxon>Bacteria</taxon>
        <taxon>Pseudomonadati</taxon>
        <taxon>Pseudomonadota</taxon>
        <taxon>Gammaproteobacteria</taxon>
        <taxon>Oceanospirillales</taxon>
        <taxon>Halomonadaceae</taxon>
        <taxon>Vreelandella</taxon>
    </lineage>
</organism>
<dbReference type="AlphaFoldDB" id="A0A368UDE3"/>
<evidence type="ECO:0000313" key="1">
    <source>
        <dbReference type="EMBL" id="RCV93773.1"/>
    </source>
</evidence>
<proteinExistence type="predicted"/>
<reference evidence="1 2" key="1">
    <citation type="submission" date="2018-07" db="EMBL/GenBank/DDBJ databases">
        <title>Halomonas rutogse sp. nov., isolated from Lake TangqianCo on Tibetan Plateau.</title>
        <authorList>
            <person name="Lu H."/>
            <person name="Xing P."/>
            <person name="Wu Q."/>
        </authorList>
    </citation>
    <scope>NUCLEOTIDE SEQUENCE [LARGE SCALE GENOMIC DNA]</scope>
    <source>
        <strain evidence="1 2">TQ8S</strain>
    </source>
</reference>
<sequence length="248" mass="28209">MAQQPDLNFFKNLEAGTEVRLYLADQRIPSFHWTHERVERDLVYGRIQFEGYSRQFPWQAYLFFDGSQVRLACYCFVTDTGERVDLPSATELYLSALLPSQYRGHGNEFYKPPTSVHFKDRELDQLQFAVSRLTRAGLTPAYSEGRDVRTCYVKFKLKGALDFRLESEALGAAVMIRKSRRGLLTPAKWSLWITDYSNRSVQPGGWGKDGIDISPGSTDIVRLAGLPDMEAVVKALLEGADLLVSRNR</sequence>
<dbReference type="EMBL" id="QPIJ01000001">
    <property type="protein sequence ID" value="RCV93773.1"/>
    <property type="molecule type" value="Genomic_DNA"/>
</dbReference>
<gene>
    <name evidence="1" type="ORF">DU506_01050</name>
</gene>